<dbReference type="EMBL" id="JBHSMQ010000004">
    <property type="protein sequence ID" value="MFC5455940.1"/>
    <property type="molecule type" value="Genomic_DNA"/>
</dbReference>
<reference evidence="3" key="1">
    <citation type="journal article" date="2019" name="Int. J. Syst. Evol. Microbiol.">
        <title>The Global Catalogue of Microorganisms (GCM) 10K type strain sequencing project: providing services to taxonomists for standard genome sequencing and annotation.</title>
        <authorList>
            <consortium name="The Broad Institute Genomics Platform"/>
            <consortium name="The Broad Institute Genome Sequencing Center for Infectious Disease"/>
            <person name="Wu L."/>
            <person name="Ma J."/>
        </authorList>
    </citation>
    <scope>NUCLEOTIDE SEQUENCE [LARGE SCALE GENOMIC DNA]</scope>
    <source>
        <strain evidence="3">CGMCC 4.1469</strain>
    </source>
</reference>
<evidence type="ECO:0000313" key="2">
    <source>
        <dbReference type="EMBL" id="MFC5455940.1"/>
    </source>
</evidence>
<evidence type="ECO:0000313" key="3">
    <source>
        <dbReference type="Proteomes" id="UP001596052"/>
    </source>
</evidence>
<evidence type="ECO:0008006" key="4">
    <source>
        <dbReference type="Google" id="ProtNLM"/>
    </source>
</evidence>
<organism evidence="2 3">
    <name type="scientific">Prosthecobacter fluviatilis</name>
    <dbReference type="NCBI Taxonomy" id="445931"/>
    <lineage>
        <taxon>Bacteria</taxon>
        <taxon>Pseudomonadati</taxon>
        <taxon>Verrucomicrobiota</taxon>
        <taxon>Verrucomicrobiia</taxon>
        <taxon>Verrucomicrobiales</taxon>
        <taxon>Verrucomicrobiaceae</taxon>
        <taxon>Prosthecobacter</taxon>
    </lineage>
</organism>
<protein>
    <recommendedName>
        <fullName evidence="4">Integron gene cassette protein</fullName>
    </recommendedName>
</protein>
<feature type="transmembrane region" description="Helical" evidence="1">
    <location>
        <begin position="175"/>
        <end position="194"/>
    </location>
</feature>
<feature type="transmembrane region" description="Helical" evidence="1">
    <location>
        <begin position="111"/>
        <end position="129"/>
    </location>
</feature>
<dbReference type="Proteomes" id="UP001596052">
    <property type="component" value="Unassembled WGS sequence"/>
</dbReference>
<gene>
    <name evidence="2" type="ORF">ACFQDI_13830</name>
</gene>
<keyword evidence="1" id="KW-0472">Membrane</keyword>
<evidence type="ECO:0000256" key="1">
    <source>
        <dbReference type="SAM" id="Phobius"/>
    </source>
</evidence>
<comment type="caution">
    <text evidence="2">The sequence shown here is derived from an EMBL/GenBank/DDBJ whole genome shotgun (WGS) entry which is preliminary data.</text>
</comment>
<accession>A0ABW0KRH6</accession>
<keyword evidence="1" id="KW-0812">Transmembrane</keyword>
<keyword evidence="3" id="KW-1185">Reference proteome</keyword>
<name>A0ABW0KRH6_9BACT</name>
<feature type="transmembrane region" description="Helical" evidence="1">
    <location>
        <begin position="20"/>
        <end position="38"/>
    </location>
</feature>
<proteinExistence type="predicted"/>
<keyword evidence="1" id="KW-1133">Transmembrane helix</keyword>
<sequence length="216" mass="24199">MNLLFLREQPSGGHAPHLVWVWLGLMMIYGLLGLVLGVKMIRRRLLLYCPFCARPGPAYLDRSEGLTMNCPSCGEIRGGGLLGWKIVRDRGEHCGPKPAVPVRKVQFRSPWFWVLFGISVLSALCGVAIHEFSFLTVFGPLWCFLVASHLVQTLSTGCLDDNAGPTFRSRQPLKFWVRTTVWFLAYVFAAFMPVGHALQEKGKMEGRAAVRHEGVR</sequence>